<dbReference type="GO" id="GO:0070967">
    <property type="term" value="F:coenzyme F420 binding"/>
    <property type="evidence" value="ECO:0007669"/>
    <property type="project" value="TreeGrafter"/>
</dbReference>
<dbReference type="SUPFAM" id="SSF50475">
    <property type="entry name" value="FMN-binding split barrel"/>
    <property type="match status" value="1"/>
</dbReference>
<dbReference type="Proteomes" id="UP000371041">
    <property type="component" value="Chromosome"/>
</dbReference>
<dbReference type="InterPro" id="IPR019920">
    <property type="entry name" value="F420-binding_dom_put"/>
</dbReference>
<evidence type="ECO:0000313" key="3">
    <source>
        <dbReference type="EMBL" id="QGK68458.1"/>
    </source>
</evidence>
<sequence>MPQSLDVVERLAARDHYLAVVATTREDGTVQSSVVNAGIIDHPGSGERVVAFVTYGAAKKAHLRARPHATLTFRAGWEWIAVEGGVELMGPDDPAPDPERVRLLLREIYQAAGGEHDDWDAYDRVMQRQRRTAVLLTPDRIYSN</sequence>
<name>A0A5Q3Q1K0_9PSEU</name>
<dbReference type="GO" id="GO:0005829">
    <property type="term" value="C:cytosol"/>
    <property type="evidence" value="ECO:0007669"/>
    <property type="project" value="TreeGrafter"/>
</dbReference>
<dbReference type="GO" id="GO:0016627">
    <property type="term" value="F:oxidoreductase activity, acting on the CH-CH group of donors"/>
    <property type="evidence" value="ECO:0007669"/>
    <property type="project" value="TreeGrafter"/>
</dbReference>
<accession>A0A5Q3Q1K0</accession>
<dbReference type="KEGG" id="sace:GIY23_01815"/>
<gene>
    <name evidence="3" type="ORF">GIY23_01815</name>
</gene>
<dbReference type="Pfam" id="PF01243">
    <property type="entry name" value="PNPOx_N"/>
    <property type="match status" value="1"/>
</dbReference>
<feature type="domain" description="Pyridoxamine 5'-phosphate oxidase N-terminal" evidence="2">
    <location>
        <begin position="14"/>
        <end position="142"/>
    </location>
</feature>
<evidence type="ECO:0000256" key="1">
    <source>
        <dbReference type="ARBA" id="ARBA00023002"/>
    </source>
</evidence>
<reference evidence="4" key="1">
    <citation type="submission" date="2019-11" db="EMBL/GenBank/DDBJ databases">
        <title>The complete genome sequence of Saccharopolyspora sp. E2A.</title>
        <authorList>
            <person name="Zhang G."/>
        </authorList>
    </citation>
    <scope>NUCLEOTIDE SEQUENCE [LARGE SCALE GENOMIC DNA]</scope>
    <source>
        <strain evidence="4">E2A</strain>
    </source>
</reference>
<dbReference type="PANTHER" id="PTHR35176">
    <property type="entry name" value="HEME OXYGENASE HI_0854-RELATED"/>
    <property type="match status" value="1"/>
</dbReference>
<dbReference type="InterPro" id="IPR012349">
    <property type="entry name" value="Split_barrel_FMN-bd"/>
</dbReference>
<dbReference type="RefSeq" id="WP_154075067.1">
    <property type="nucleotide sequence ID" value="NZ_CP045929.1"/>
</dbReference>
<keyword evidence="1" id="KW-0560">Oxidoreductase</keyword>
<keyword evidence="4" id="KW-1185">Reference proteome</keyword>
<dbReference type="EMBL" id="CP045929">
    <property type="protein sequence ID" value="QGK68458.1"/>
    <property type="molecule type" value="Genomic_DNA"/>
</dbReference>
<evidence type="ECO:0000259" key="2">
    <source>
        <dbReference type="Pfam" id="PF01243"/>
    </source>
</evidence>
<dbReference type="Gene3D" id="2.30.110.10">
    <property type="entry name" value="Electron Transport, Fmn-binding Protein, Chain A"/>
    <property type="match status" value="1"/>
</dbReference>
<evidence type="ECO:0000313" key="4">
    <source>
        <dbReference type="Proteomes" id="UP000371041"/>
    </source>
</evidence>
<protein>
    <submittedName>
        <fullName evidence="3">TIGR03618 family F420-dependent PPOX class oxidoreductase</fullName>
    </submittedName>
</protein>
<dbReference type="AlphaFoldDB" id="A0A5Q3Q1K0"/>
<dbReference type="InterPro" id="IPR052019">
    <property type="entry name" value="F420H2_bilvrd_red/Heme_oxyg"/>
</dbReference>
<dbReference type="InterPro" id="IPR011576">
    <property type="entry name" value="Pyridox_Oxase_N"/>
</dbReference>
<organism evidence="3 4">
    <name type="scientific">Allosaccharopolyspora coralli</name>
    <dbReference type="NCBI Taxonomy" id="2665642"/>
    <lineage>
        <taxon>Bacteria</taxon>
        <taxon>Bacillati</taxon>
        <taxon>Actinomycetota</taxon>
        <taxon>Actinomycetes</taxon>
        <taxon>Pseudonocardiales</taxon>
        <taxon>Pseudonocardiaceae</taxon>
        <taxon>Allosaccharopolyspora</taxon>
    </lineage>
</organism>
<proteinExistence type="predicted"/>
<dbReference type="PANTHER" id="PTHR35176:SF2">
    <property type="entry name" value="F420H(2)-DEPENDENT REDUCTASE RV1155"/>
    <property type="match status" value="1"/>
</dbReference>
<dbReference type="NCBIfam" id="TIGR03618">
    <property type="entry name" value="Rv1155_F420"/>
    <property type="match status" value="1"/>
</dbReference>